<accession>A0A7W8QMW7</accession>
<feature type="signal peptide" evidence="3">
    <location>
        <begin position="1"/>
        <end position="37"/>
    </location>
</feature>
<feature type="domain" description="ARB-07466-like C-terminal" evidence="4">
    <location>
        <begin position="220"/>
        <end position="327"/>
    </location>
</feature>
<gene>
    <name evidence="5" type="ORF">HDA36_002834</name>
</gene>
<dbReference type="Pfam" id="PF26571">
    <property type="entry name" value="VldE"/>
    <property type="match status" value="1"/>
</dbReference>
<evidence type="ECO:0000313" key="6">
    <source>
        <dbReference type="Proteomes" id="UP000572635"/>
    </source>
</evidence>
<proteinExistence type="predicted"/>
<feature type="compositionally biased region" description="Gly residues" evidence="2">
    <location>
        <begin position="199"/>
        <end position="209"/>
    </location>
</feature>
<dbReference type="GO" id="GO:0016787">
    <property type="term" value="F:hydrolase activity"/>
    <property type="evidence" value="ECO:0007669"/>
    <property type="project" value="UniProtKB-KW"/>
</dbReference>
<evidence type="ECO:0000313" key="5">
    <source>
        <dbReference type="EMBL" id="MBB5432750.1"/>
    </source>
</evidence>
<feature type="chain" id="PRO_5030837431" evidence="3">
    <location>
        <begin position="38"/>
        <end position="335"/>
    </location>
</feature>
<evidence type="ECO:0000259" key="4">
    <source>
        <dbReference type="Pfam" id="PF26571"/>
    </source>
</evidence>
<dbReference type="AlphaFoldDB" id="A0A7W8QMW7"/>
<keyword evidence="1" id="KW-0175">Coiled coil</keyword>
<evidence type="ECO:0000256" key="1">
    <source>
        <dbReference type="SAM" id="Coils"/>
    </source>
</evidence>
<dbReference type="InterPro" id="IPR058593">
    <property type="entry name" value="ARB_07466-like_C"/>
</dbReference>
<organism evidence="5 6">
    <name type="scientific">Nocardiopsis composta</name>
    <dbReference type="NCBI Taxonomy" id="157465"/>
    <lineage>
        <taxon>Bacteria</taxon>
        <taxon>Bacillati</taxon>
        <taxon>Actinomycetota</taxon>
        <taxon>Actinomycetes</taxon>
        <taxon>Streptosporangiales</taxon>
        <taxon>Nocardiopsidaceae</taxon>
        <taxon>Nocardiopsis</taxon>
    </lineage>
</organism>
<dbReference type="PROSITE" id="PS51318">
    <property type="entry name" value="TAT"/>
    <property type="match status" value="1"/>
</dbReference>
<feature type="coiled-coil region" evidence="1">
    <location>
        <begin position="44"/>
        <end position="99"/>
    </location>
</feature>
<keyword evidence="3" id="KW-0732">Signal</keyword>
<reference evidence="5 6" key="1">
    <citation type="submission" date="2020-08" db="EMBL/GenBank/DDBJ databases">
        <title>Sequencing the genomes of 1000 actinobacteria strains.</title>
        <authorList>
            <person name="Klenk H.-P."/>
        </authorList>
    </citation>
    <scope>NUCLEOTIDE SEQUENCE [LARGE SCALE GENOMIC DNA]</scope>
    <source>
        <strain evidence="5 6">DSM 44551</strain>
    </source>
</reference>
<comment type="caution">
    <text evidence="5">The sequence shown here is derived from an EMBL/GenBank/DDBJ whole genome shotgun (WGS) entry which is preliminary data.</text>
</comment>
<dbReference type="Proteomes" id="UP000572635">
    <property type="component" value="Unassembled WGS sequence"/>
</dbReference>
<name>A0A7W8QMW7_9ACTN</name>
<evidence type="ECO:0000256" key="3">
    <source>
        <dbReference type="SAM" id="SignalP"/>
    </source>
</evidence>
<keyword evidence="5" id="KW-0378">Hydrolase</keyword>
<evidence type="ECO:0000256" key="2">
    <source>
        <dbReference type="SAM" id="MobiDB-lite"/>
    </source>
</evidence>
<sequence length="335" mass="35881">MTRYSRPSSRRARSAASAAIGSAAAALLLFAAPASYADDDEPSLDELTAKADKLEEELDGELVVYEEAKAAADKADERLAKVEKAYQSARSDVTELAAAQYKGSGMDPALEVVMSSSPEDTLDSAALAGQISHNNGERLLSLTESRADLKKAAKEADSKLDDAKEIVDELEDKQDEIKERIERYEAEQVPEPADDDSSSGGGGGTGGGPVPDRLKGWGFDGATPRMAAIRDEIIAKFSLPYEVGCVRSSADDHGTGQACDFMMSAGGAMPSGGNQQIGWDVAEYAKANADRLGVKYVIWEQKIWDSRNPGAGWKPMEDRGSVTQNHYDHVHISSF</sequence>
<keyword evidence="6" id="KW-1185">Reference proteome</keyword>
<dbReference type="RefSeq" id="WP_184392273.1">
    <property type="nucleotide sequence ID" value="NZ_BAAAJD010000112.1"/>
</dbReference>
<protein>
    <submittedName>
        <fullName evidence="5">Peptidoglycan hydrolase CwlO-like protein</fullName>
    </submittedName>
</protein>
<dbReference type="EMBL" id="JACHDB010000001">
    <property type="protein sequence ID" value="MBB5432750.1"/>
    <property type="molecule type" value="Genomic_DNA"/>
</dbReference>
<feature type="region of interest" description="Disordered" evidence="2">
    <location>
        <begin position="183"/>
        <end position="215"/>
    </location>
</feature>
<dbReference type="InterPro" id="IPR006311">
    <property type="entry name" value="TAT_signal"/>
</dbReference>
<dbReference type="Gene3D" id="6.10.250.3150">
    <property type="match status" value="1"/>
</dbReference>